<accession>A0A1M3KXM1</accession>
<protein>
    <submittedName>
        <fullName evidence="1">Uncharacterized protein</fullName>
    </submittedName>
</protein>
<proteinExistence type="predicted"/>
<evidence type="ECO:0000313" key="1">
    <source>
        <dbReference type="EMBL" id="OJX57162.1"/>
    </source>
</evidence>
<comment type="caution">
    <text evidence="1">The sequence shown here is derived from an EMBL/GenBank/DDBJ whole genome shotgun (WGS) entry which is preliminary data.</text>
</comment>
<organism evidence="1 2">
    <name type="scientific">Candidatus Kapaibacterium thiocyanatum</name>
    <dbReference type="NCBI Taxonomy" id="1895771"/>
    <lineage>
        <taxon>Bacteria</taxon>
        <taxon>Pseudomonadati</taxon>
        <taxon>Candidatus Kapaibacteriota</taxon>
        <taxon>Candidatus Kapaibacteriia</taxon>
        <taxon>Candidatus Kapaibacteriales</taxon>
        <taxon>Candidatus Kapaibacteriaceae</taxon>
        <taxon>Candidatus Kapaibacterium</taxon>
    </lineage>
</organism>
<evidence type="ECO:0000313" key="2">
    <source>
        <dbReference type="Proteomes" id="UP000184233"/>
    </source>
</evidence>
<dbReference type="Proteomes" id="UP000184233">
    <property type="component" value="Unassembled WGS sequence"/>
</dbReference>
<name>A0A1M3KXM1_9BACT</name>
<dbReference type="AlphaFoldDB" id="A0A1M3KXM1"/>
<sequence length="188" mass="20522">MLFLASTTRATAQDNCRCLPSEEQSQLIKICFGPTGSAFVKVTYCNESYCPPKKGVQPCNPDNLPISARTVIKSICPDGFTTTDAQGLMNATVAAIGICCGNGTFFPQCPESERIFNWIVSWPKCVVFNADRCLVACLDAPCCTNLVQFERTGTGECITRVLSECPDDRTCDADCITLDCKYPTKCCY</sequence>
<reference evidence="1 2" key="1">
    <citation type="submission" date="2016-09" db="EMBL/GenBank/DDBJ databases">
        <title>Genome-resolved meta-omics ties microbial dynamics to process performance in biotechnology for thiocyanate degradation.</title>
        <authorList>
            <person name="Kantor R.S."/>
            <person name="Huddy R.J."/>
            <person name="Iyer R."/>
            <person name="Thomas B.C."/>
            <person name="Brown C.T."/>
            <person name="Anantharaman K."/>
            <person name="Tringe S."/>
            <person name="Hettich R.L."/>
            <person name="Harrison S.T."/>
            <person name="Banfield J.F."/>
        </authorList>
    </citation>
    <scope>NUCLEOTIDE SEQUENCE [LARGE SCALE GENOMIC DNA]</scope>
    <source>
        <strain evidence="1">59-99</strain>
    </source>
</reference>
<gene>
    <name evidence="1" type="ORF">BGO89_11715</name>
</gene>
<dbReference type="EMBL" id="MKVH01000024">
    <property type="protein sequence ID" value="OJX57162.1"/>
    <property type="molecule type" value="Genomic_DNA"/>
</dbReference>